<dbReference type="Gene3D" id="2.30.38.10">
    <property type="entry name" value="Luciferase, Domain 3"/>
    <property type="match status" value="1"/>
</dbReference>
<dbReference type="PROSITE" id="PS50075">
    <property type="entry name" value="CARRIER"/>
    <property type="match status" value="1"/>
</dbReference>
<dbReference type="GO" id="GO:0031177">
    <property type="term" value="F:phosphopantetheine binding"/>
    <property type="evidence" value="ECO:0007669"/>
    <property type="project" value="InterPro"/>
</dbReference>
<dbReference type="InterPro" id="IPR001242">
    <property type="entry name" value="Condensation_dom"/>
</dbReference>
<keyword evidence="2" id="KW-0597">Phosphoprotein</keyword>
<dbReference type="SMART" id="SM00823">
    <property type="entry name" value="PKS_PP"/>
    <property type="match status" value="1"/>
</dbReference>
<proteinExistence type="predicted"/>
<dbReference type="InterPro" id="IPR045851">
    <property type="entry name" value="AMP-bd_C_sf"/>
</dbReference>
<dbReference type="InterPro" id="IPR010071">
    <property type="entry name" value="AA_adenyl_dom"/>
</dbReference>
<dbReference type="Gene3D" id="1.10.1200.10">
    <property type="entry name" value="ACP-like"/>
    <property type="match status" value="1"/>
</dbReference>
<dbReference type="Pfam" id="PF00668">
    <property type="entry name" value="Condensation"/>
    <property type="match status" value="1"/>
</dbReference>
<dbReference type="FunFam" id="3.40.50.980:FF:000001">
    <property type="entry name" value="Non-ribosomal peptide synthetase"/>
    <property type="match status" value="1"/>
</dbReference>
<protein>
    <submittedName>
        <fullName evidence="4">Non-ribosomal peptide synthetase</fullName>
    </submittedName>
</protein>
<dbReference type="Proteomes" id="UP000232883">
    <property type="component" value="Chromosome"/>
</dbReference>
<dbReference type="RefSeq" id="WP_100989976.1">
    <property type="nucleotide sequence ID" value="NZ_CP025096.1"/>
</dbReference>
<dbReference type="Pfam" id="PF00501">
    <property type="entry name" value="AMP-binding"/>
    <property type="match status" value="1"/>
</dbReference>
<dbReference type="SUPFAM" id="SSF47336">
    <property type="entry name" value="ACP-like"/>
    <property type="match status" value="1"/>
</dbReference>
<gene>
    <name evidence="4" type="ORF">CWM47_20025</name>
</gene>
<dbReference type="Gene3D" id="3.30.300.30">
    <property type="match status" value="1"/>
</dbReference>
<name>A0A2K8Z250_9BACT</name>
<keyword evidence="1" id="KW-0596">Phosphopantetheine</keyword>
<dbReference type="Gene3D" id="3.30.559.10">
    <property type="entry name" value="Chloramphenicol acetyltransferase-like domain"/>
    <property type="match status" value="1"/>
</dbReference>
<dbReference type="Gene3D" id="3.30.559.30">
    <property type="entry name" value="Nonribosomal peptide synthetase, condensation domain"/>
    <property type="match status" value="1"/>
</dbReference>
<accession>A0A2K8Z250</accession>
<organism evidence="4 5">
    <name type="scientific">Spirosoma pollinicola</name>
    <dbReference type="NCBI Taxonomy" id="2057025"/>
    <lineage>
        <taxon>Bacteria</taxon>
        <taxon>Pseudomonadati</taxon>
        <taxon>Bacteroidota</taxon>
        <taxon>Cytophagia</taxon>
        <taxon>Cytophagales</taxon>
        <taxon>Cytophagaceae</taxon>
        <taxon>Spirosoma</taxon>
    </lineage>
</organism>
<dbReference type="EMBL" id="CP025096">
    <property type="protein sequence ID" value="AUD03909.1"/>
    <property type="molecule type" value="Genomic_DNA"/>
</dbReference>
<evidence type="ECO:0000259" key="3">
    <source>
        <dbReference type="PROSITE" id="PS50075"/>
    </source>
</evidence>
<dbReference type="InterPro" id="IPR000873">
    <property type="entry name" value="AMP-dep_synth/lig_dom"/>
</dbReference>
<dbReference type="Gene3D" id="3.40.50.980">
    <property type="match status" value="2"/>
</dbReference>
<reference evidence="4 5" key="1">
    <citation type="submission" date="2017-11" db="EMBL/GenBank/DDBJ databases">
        <title>Taxonomic description and genome sequences of Spirosoma HA7 sp. nov., isolated from pollen microhabitat of Corylus avellana.</title>
        <authorList>
            <person name="Ambika Manirajan B."/>
            <person name="Suarez C."/>
            <person name="Ratering S."/>
            <person name="Geissler-Plaum R."/>
            <person name="Cardinale M."/>
            <person name="Sylvia S."/>
        </authorList>
    </citation>
    <scope>NUCLEOTIDE SEQUENCE [LARGE SCALE GENOMIC DNA]</scope>
    <source>
        <strain evidence="4 5">HA7</strain>
    </source>
</reference>
<dbReference type="InterPro" id="IPR036736">
    <property type="entry name" value="ACP-like_sf"/>
</dbReference>
<dbReference type="InterPro" id="IPR020845">
    <property type="entry name" value="AMP-binding_CS"/>
</dbReference>
<dbReference type="KEGG" id="spir:CWM47_20025"/>
<dbReference type="NCBIfam" id="TIGR01733">
    <property type="entry name" value="AA-adenyl-dom"/>
    <property type="match status" value="1"/>
</dbReference>
<dbReference type="CDD" id="cd19531">
    <property type="entry name" value="LCL_NRPS-like"/>
    <property type="match status" value="1"/>
</dbReference>
<evidence type="ECO:0000256" key="1">
    <source>
        <dbReference type="ARBA" id="ARBA00022450"/>
    </source>
</evidence>
<dbReference type="FunFam" id="2.30.38.10:FF:000001">
    <property type="entry name" value="Non-ribosomal peptide synthetase PvdI"/>
    <property type="match status" value="1"/>
</dbReference>
<dbReference type="PRINTS" id="PR00154">
    <property type="entry name" value="AMPBINDING"/>
</dbReference>
<dbReference type="CDD" id="cd05930">
    <property type="entry name" value="A_NRPS"/>
    <property type="match status" value="1"/>
</dbReference>
<dbReference type="GO" id="GO:0043041">
    <property type="term" value="P:amino acid activation for nonribosomal peptide biosynthetic process"/>
    <property type="evidence" value="ECO:0007669"/>
    <property type="project" value="TreeGrafter"/>
</dbReference>
<dbReference type="InterPro" id="IPR001031">
    <property type="entry name" value="Thioesterase"/>
</dbReference>
<dbReference type="Gene3D" id="3.40.50.1820">
    <property type="entry name" value="alpha/beta hydrolase"/>
    <property type="match status" value="1"/>
</dbReference>
<dbReference type="InterPro" id="IPR009081">
    <property type="entry name" value="PP-bd_ACP"/>
</dbReference>
<dbReference type="InterPro" id="IPR020806">
    <property type="entry name" value="PKS_PP-bd"/>
</dbReference>
<dbReference type="InterPro" id="IPR023213">
    <property type="entry name" value="CAT-like_dom_sf"/>
</dbReference>
<dbReference type="InterPro" id="IPR020459">
    <property type="entry name" value="AMP-binding"/>
</dbReference>
<dbReference type="PROSITE" id="PS00455">
    <property type="entry name" value="AMP_BINDING"/>
    <property type="match status" value="1"/>
</dbReference>
<dbReference type="InterPro" id="IPR025110">
    <property type="entry name" value="AMP-bd_C"/>
</dbReference>
<dbReference type="SUPFAM" id="SSF56801">
    <property type="entry name" value="Acetyl-CoA synthetase-like"/>
    <property type="match status" value="1"/>
</dbReference>
<evidence type="ECO:0000256" key="2">
    <source>
        <dbReference type="ARBA" id="ARBA00022553"/>
    </source>
</evidence>
<dbReference type="Pfam" id="PF00975">
    <property type="entry name" value="Thioesterase"/>
    <property type="match status" value="1"/>
</dbReference>
<feature type="domain" description="Carrier" evidence="3">
    <location>
        <begin position="1006"/>
        <end position="1081"/>
    </location>
</feature>
<sequence>MTGSTTKVKLIDVDFDPFGGPGIVRLAPATAPQMEIWAACQFGGNDANRAFNESVSLRFTGPLNRLALERSWQELVMRHESLHTAFSADGKQMCILGEYADTMSYQDCSDKNDAEKAQVIDAYITQDALHVFDLLTGPLAKAGLIRLSDTQHHFTITAHHIICDGWSLGIVLQDLGQLYSAYSQNLPHTLAEAPRYSQYAYKQHQLLAGEEHAKVEKFWLDQYQGTIPVLDLPTDFPRPALRTYAIARQDYSLDETLALDVKQLGQKAGCSFVTTLLTSFDVLLHRITGQQDIILGLPTAGQSVSGQIRLVGHCINLLPLRSFPRPELPFYQFLQQRQEAVLDAYEHQELTFSSLLKKLPITRDPARVPMVPVIFNVDLGLDDGVSFAGLDYRLISNPRKYGAVDLFLNISGSSSAQDASLTFEWSYNTQLFKQTSIDRMMAEFERLLKEVVATPDIRLDKILLTDTVEQYGKLAAWNATQANYPDKTALHDLLTQTASTYSDKVALVFNGRSIRYQELDETANRIAHAIQRQGIGAGHIVGVVLDRSPEMIMTLLAILKAGAAYVPIDPEYPHDRIAFMLADSSASMLITSKKYHGGSLTGYYAAGELISQTSVLLIETLLTELDTYSKETPIAVVTGDDLAYVLYTSGSTGQPKGVLIEHHNLVNLLFSMINMPGITPDDVLLAVTTVSFDIAGLELFLPLLVGATLVLADTETTRDGRSLLEVIPEQTITIIQATPATYKLMLAAGWEQRFKLKALCCGEPMSKDLAQKLVARCDTLWNMYGPTETTIYSTGKQILATDELITIGRPIHNTQVYILDEHLNPLPEGIVGEIYIAGDGVARGYLNRPELTREKFVPNPFASLPNRQMYRTGDLGKFMPNGEIHCLGRIDQQVKIRGYRIELGEIEHALVTHGGIKDAVVMAREDRPGDQRLVAYLVTAPPLINGAFVAQVPIWRTKLRDVLPEYMVPTEFMRLDQLPITPNGKIDRKALPKPDSLLAKKGVNGEPVTDREKLIHAIWTSVLDTDEVGIDHDFFELGGHSMIAVQMMVRLEKETGRRLPLSTLLIYPTIRRLAQFFEADKQPIAWKSLVPIKPTGTKMPVYIIHGIGLNLLNFSSLIAYMDTEQPIYGLQALGLDGTDEPLDNMEAIAAHYLTEVLDQNPDGPYAIAGYSFGGYVALEMARQLKEMGKDVKMLAMFDTNAQESDTHVNQSLLTRFGRKILRQFPKAVWFTRSFIQHPVLALQHQKRYIKRQLKSLLQLGGLHVADQPAVQFDHLQRIMEKHEIAFHAYSMKSYDGIIDLFKAKHRIYFVDDSKYLGWKKYALKGVRVHDVPGDHEKMLLPPNDKVFAETLQRALDES</sequence>
<dbReference type="Pfam" id="PF00550">
    <property type="entry name" value="PP-binding"/>
    <property type="match status" value="1"/>
</dbReference>
<evidence type="ECO:0000313" key="4">
    <source>
        <dbReference type="EMBL" id="AUD03909.1"/>
    </source>
</evidence>
<dbReference type="PANTHER" id="PTHR45527:SF1">
    <property type="entry name" value="FATTY ACID SYNTHASE"/>
    <property type="match status" value="1"/>
</dbReference>
<dbReference type="SUPFAM" id="SSF52777">
    <property type="entry name" value="CoA-dependent acyltransferases"/>
    <property type="match status" value="2"/>
</dbReference>
<dbReference type="InterPro" id="IPR029058">
    <property type="entry name" value="AB_hydrolase_fold"/>
</dbReference>
<dbReference type="GO" id="GO:0005737">
    <property type="term" value="C:cytoplasm"/>
    <property type="evidence" value="ECO:0007669"/>
    <property type="project" value="TreeGrafter"/>
</dbReference>
<evidence type="ECO:0000313" key="5">
    <source>
        <dbReference type="Proteomes" id="UP000232883"/>
    </source>
</evidence>
<dbReference type="FunFam" id="3.30.300.30:FF:000010">
    <property type="entry name" value="Enterobactin synthetase component F"/>
    <property type="match status" value="1"/>
</dbReference>
<dbReference type="GO" id="GO:0044550">
    <property type="term" value="P:secondary metabolite biosynthetic process"/>
    <property type="evidence" value="ECO:0007669"/>
    <property type="project" value="UniProtKB-ARBA"/>
</dbReference>
<keyword evidence="5" id="KW-1185">Reference proteome</keyword>
<dbReference type="OrthoDB" id="4317020at2"/>
<dbReference type="GO" id="GO:0003824">
    <property type="term" value="F:catalytic activity"/>
    <property type="evidence" value="ECO:0007669"/>
    <property type="project" value="InterPro"/>
</dbReference>
<dbReference type="SUPFAM" id="SSF53474">
    <property type="entry name" value="alpha/beta-Hydrolases"/>
    <property type="match status" value="1"/>
</dbReference>
<dbReference type="PANTHER" id="PTHR45527">
    <property type="entry name" value="NONRIBOSOMAL PEPTIDE SYNTHETASE"/>
    <property type="match status" value="1"/>
</dbReference>
<dbReference type="Pfam" id="PF13193">
    <property type="entry name" value="AMP-binding_C"/>
    <property type="match status" value="1"/>
</dbReference>
<dbReference type="FunFam" id="3.40.50.12780:FF:000012">
    <property type="entry name" value="Non-ribosomal peptide synthetase"/>
    <property type="match status" value="1"/>
</dbReference>